<evidence type="ECO:0000313" key="1">
    <source>
        <dbReference type="EMBL" id="RLQ86184.1"/>
    </source>
</evidence>
<name>A0A3L7J6P6_9MICO</name>
<proteinExistence type="predicted"/>
<sequence length="111" mass="12733">MTATHDTSRYHRKVLPKALPNPDDRAAWSLDARFHRICDFPSHRASVREEQGEPFEEFIVAVRTLLEGPLGQAGAEEAIDRKRTVMREAHMRQTDPAFMVQELLDAYFNPA</sequence>
<dbReference type="AlphaFoldDB" id="A0A3L7J6P6"/>
<organism evidence="1 2">
    <name type="scientific">Mycetocola zhadangensis</name>
    <dbReference type="NCBI Taxonomy" id="1164595"/>
    <lineage>
        <taxon>Bacteria</taxon>
        <taxon>Bacillati</taxon>
        <taxon>Actinomycetota</taxon>
        <taxon>Actinomycetes</taxon>
        <taxon>Micrococcales</taxon>
        <taxon>Microbacteriaceae</taxon>
        <taxon>Mycetocola</taxon>
    </lineage>
</organism>
<keyword evidence="2" id="KW-1185">Reference proteome</keyword>
<dbReference type="Proteomes" id="UP000282460">
    <property type="component" value="Unassembled WGS sequence"/>
</dbReference>
<protein>
    <submittedName>
        <fullName evidence="1">Uncharacterized protein</fullName>
    </submittedName>
</protein>
<gene>
    <name evidence="1" type="ORF">D9V28_04945</name>
</gene>
<dbReference type="EMBL" id="RCWJ01000001">
    <property type="protein sequence ID" value="RLQ86184.1"/>
    <property type="molecule type" value="Genomic_DNA"/>
</dbReference>
<accession>A0A3L7J6P6</accession>
<reference evidence="1 2" key="1">
    <citation type="submission" date="2018-10" db="EMBL/GenBank/DDBJ databases">
        <authorList>
            <person name="Li J."/>
        </authorList>
    </citation>
    <scope>NUCLEOTIDE SEQUENCE [LARGE SCALE GENOMIC DNA]</scope>
    <source>
        <strain evidence="1 2">ZD1-4</strain>
    </source>
</reference>
<evidence type="ECO:0000313" key="2">
    <source>
        <dbReference type="Proteomes" id="UP000282460"/>
    </source>
</evidence>
<comment type="caution">
    <text evidence="1">The sequence shown here is derived from an EMBL/GenBank/DDBJ whole genome shotgun (WGS) entry which is preliminary data.</text>
</comment>
<dbReference type="RefSeq" id="WP_147440915.1">
    <property type="nucleotide sequence ID" value="NZ_BMEK01000001.1"/>
</dbReference>